<dbReference type="Gene3D" id="3.40.50.880">
    <property type="match status" value="1"/>
</dbReference>
<dbReference type="OrthoDB" id="9813383at2"/>
<organism evidence="1 2">
    <name type="scientific">Denitrobaculum tricleocarpae</name>
    <dbReference type="NCBI Taxonomy" id="2591009"/>
    <lineage>
        <taxon>Bacteria</taxon>
        <taxon>Pseudomonadati</taxon>
        <taxon>Pseudomonadota</taxon>
        <taxon>Alphaproteobacteria</taxon>
        <taxon>Rhodospirillales</taxon>
        <taxon>Rhodospirillaceae</taxon>
        <taxon>Denitrobaculum</taxon>
    </lineage>
</organism>
<accession>A0A545U1V0</accession>
<dbReference type="GO" id="GO:0005829">
    <property type="term" value="C:cytosol"/>
    <property type="evidence" value="ECO:0007669"/>
    <property type="project" value="TreeGrafter"/>
</dbReference>
<dbReference type="Pfam" id="PF07722">
    <property type="entry name" value="Peptidase_C26"/>
    <property type="match status" value="1"/>
</dbReference>
<dbReference type="InterPro" id="IPR029062">
    <property type="entry name" value="Class_I_gatase-like"/>
</dbReference>
<sequence>MSDNLSPNRPVVGLTLDSEEAGGWSKFPWYALRQNYCAAVVKAGGLPIALPHEPDLAEHYLAQLDGLIVTGGAFDVDPALFGANARHETVTTKTRRTDFELAITRGALARDIPVLGICGGQQLLNVVLGGTLIQHIPDEIAEPLAHEQPNPRDEAGHEVTLLDGGLLHQICKTRILAVNSAHHQAVKSVGPGVIVNATAGDGVIEGIEAPAYRFCLGVQWHPEFSISPGDDAILNAFISASRARDERHAIHA</sequence>
<dbReference type="GO" id="GO:0006598">
    <property type="term" value="P:polyamine catabolic process"/>
    <property type="evidence" value="ECO:0007669"/>
    <property type="project" value="TreeGrafter"/>
</dbReference>
<dbReference type="AlphaFoldDB" id="A0A545U1V0"/>
<evidence type="ECO:0000313" key="2">
    <source>
        <dbReference type="Proteomes" id="UP000315252"/>
    </source>
</evidence>
<dbReference type="PROSITE" id="PS51273">
    <property type="entry name" value="GATASE_TYPE_1"/>
    <property type="match status" value="1"/>
</dbReference>
<proteinExistence type="predicted"/>
<dbReference type="SUPFAM" id="SSF52317">
    <property type="entry name" value="Class I glutamine amidotransferase-like"/>
    <property type="match status" value="1"/>
</dbReference>
<dbReference type="CDD" id="cd01745">
    <property type="entry name" value="GATase1_2"/>
    <property type="match status" value="1"/>
</dbReference>
<keyword evidence="2" id="KW-1185">Reference proteome</keyword>
<protein>
    <submittedName>
        <fullName evidence="1">Gamma-glutamyl-gamma-aminobutyrate hydrolase family protein</fullName>
    </submittedName>
</protein>
<dbReference type="PANTHER" id="PTHR43235:SF1">
    <property type="entry name" value="GLUTAMINE AMIDOTRANSFERASE PB2B2.05-RELATED"/>
    <property type="match status" value="1"/>
</dbReference>
<dbReference type="InterPro" id="IPR011697">
    <property type="entry name" value="Peptidase_C26"/>
</dbReference>
<dbReference type="GO" id="GO:0033969">
    <property type="term" value="F:gamma-glutamyl-gamma-aminobutyrate hydrolase activity"/>
    <property type="evidence" value="ECO:0007669"/>
    <property type="project" value="TreeGrafter"/>
</dbReference>
<keyword evidence="1" id="KW-0378">Hydrolase</keyword>
<evidence type="ECO:0000313" key="1">
    <source>
        <dbReference type="EMBL" id="TQV83438.1"/>
    </source>
</evidence>
<dbReference type="RefSeq" id="WP_142894675.1">
    <property type="nucleotide sequence ID" value="NZ_ML660052.1"/>
</dbReference>
<dbReference type="Proteomes" id="UP000315252">
    <property type="component" value="Unassembled WGS sequence"/>
</dbReference>
<name>A0A545U1V0_9PROT</name>
<reference evidence="1 2" key="1">
    <citation type="submission" date="2019-06" db="EMBL/GenBank/DDBJ databases">
        <title>Whole genome sequence for Rhodospirillaceae sp. R148.</title>
        <authorList>
            <person name="Wang G."/>
        </authorList>
    </citation>
    <scope>NUCLEOTIDE SEQUENCE [LARGE SCALE GENOMIC DNA]</scope>
    <source>
        <strain evidence="1 2">R148</strain>
    </source>
</reference>
<gene>
    <name evidence="1" type="ORF">FKG95_02260</name>
</gene>
<dbReference type="PANTHER" id="PTHR43235">
    <property type="entry name" value="GLUTAMINE AMIDOTRANSFERASE PB2B2.05-RELATED"/>
    <property type="match status" value="1"/>
</dbReference>
<dbReference type="EMBL" id="VHSH01000001">
    <property type="protein sequence ID" value="TQV83438.1"/>
    <property type="molecule type" value="Genomic_DNA"/>
</dbReference>
<comment type="caution">
    <text evidence="1">The sequence shown here is derived from an EMBL/GenBank/DDBJ whole genome shotgun (WGS) entry which is preliminary data.</text>
</comment>
<dbReference type="InterPro" id="IPR044668">
    <property type="entry name" value="PuuD-like"/>
</dbReference>